<evidence type="ECO:0000313" key="4">
    <source>
        <dbReference type="Proteomes" id="UP001620461"/>
    </source>
</evidence>
<dbReference type="InterPro" id="IPR027417">
    <property type="entry name" value="P-loop_NTPase"/>
</dbReference>
<feature type="compositionally biased region" description="Basic and acidic residues" evidence="2">
    <location>
        <begin position="341"/>
        <end position="373"/>
    </location>
</feature>
<dbReference type="Pfam" id="PF13558">
    <property type="entry name" value="SbcC_Walker_B"/>
    <property type="match status" value="1"/>
</dbReference>
<name>A0ABW8JDS7_9GAMM</name>
<feature type="region of interest" description="Disordered" evidence="2">
    <location>
        <begin position="337"/>
        <end position="411"/>
    </location>
</feature>
<keyword evidence="4" id="KW-1185">Reference proteome</keyword>
<proteinExistence type="predicted"/>
<dbReference type="InterPro" id="IPR013496">
    <property type="entry name" value="CHP02680"/>
</dbReference>
<reference evidence="3 4" key="1">
    <citation type="submission" date="2020-10" db="EMBL/GenBank/DDBJ databases">
        <title>Phylogeny of dyella-like bacteria.</title>
        <authorList>
            <person name="Fu J."/>
        </authorList>
    </citation>
    <scope>NUCLEOTIDE SEQUENCE [LARGE SCALE GENOMIC DNA]</scope>
    <source>
        <strain evidence="3 4">JP1</strain>
    </source>
</reference>
<organism evidence="3 4">
    <name type="scientific">Dyella jejuensis</name>
    <dbReference type="NCBI Taxonomy" id="1432009"/>
    <lineage>
        <taxon>Bacteria</taxon>
        <taxon>Pseudomonadati</taxon>
        <taxon>Pseudomonadota</taxon>
        <taxon>Gammaproteobacteria</taxon>
        <taxon>Lysobacterales</taxon>
        <taxon>Rhodanobacteraceae</taxon>
        <taxon>Dyella</taxon>
    </lineage>
</organism>
<dbReference type="NCBIfam" id="TIGR02680">
    <property type="entry name" value="TIGR02680 family protein"/>
    <property type="match status" value="1"/>
</dbReference>
<dbReference type="RefSeq" id="WP_404544785.1">
    <property type="nucleotide sequence ID" value="NZ_JADIKJ010000002.1"/>
</dbReference>
<accession>A0ABW8JDS7</accession>
<comment type="caution">
    <text evidence="3">The sequence shown here is derived from an EMBL/GenBank/DDBJ whole genome shotgun (WGS) entry which is preliminary data.</text>
</comment>
<evidence type="ECO:0000256" key="1">
    <source>
        <dbReference type="SAM" id="Coils"/>
    </source>
</evidence>
<feature type="compositionally biased region" description="Basic and acidic residues" evidence="2">
    <location>
        <begin position="380"/>
        <end position="411"/>
    </location>
</feature>
<protein>
    <submittedName>
        <fullName evidence="3">TIGR02680 family protein</fullName>
    </submittedName>
</protein>
<keyword evidence="1" id="KW-0175">Coiled coil</keyword>
<sequence length="1384" mass="155502">MTADQPSDNSRPSLPEPQRERWQPLRLGLVELFRYDSEEFWFHDGHLLLRGNNGTGKSKVLSLTLPLLFDAQLRSSRVEPDGDATKKMAWNLLMGGSYERRIGYSWIEFGRREHDGEARYLTLGAGLSAVAGRSHVDSWYFLIEGDAITGDPRLGQDLWLINAQRQVLTRERLRDALVGRGHVFENNTQGYRRAVDERLFQLGQHRYDALMDTLIQLRQPQLSKKPDEAGLSQALSESLPPLPMQLLGDVALALNQLEEDRRQLEEARHLEAAVTQFERRYHVYTGMLARRQARELRQAQTGFDNASEARNSAQVAFEQVQAAELAAAEALDTAKQTKAAAQERLDTLQSDPDNKEANRLAQAEKDANERQRDAAAASTKRGDAKIRLQREAELGRQREEQAERARREFESSRSYLLDAAGRIGVDADVITNPLLALATETLAATPPDPCTTTDALRQIVSRRRQDIQVLRQRHAEVNHCQQALTLALDNAQSTRNEWDEALLRREQADQRAEQAGDALIQAWSKHCVDMGQLSVDADALLRLLAEWSAQPEGDNPAQAALTGAWQEALHRYATREASLDAQRKVAQQRRAELLAERDRLLAGEDAFPPEPNTRAADVRMQRLGAPLWRLVDFHPQMDVVERAGLEAALEASGLLDAWLSPDGALTDDEGRPWQDVSWLRRGEVAGASLRDVLLPALPEDCPVTAAALTGVLASVAYGPSDDHDVTEAWISPEGRFRLGTLAGAWRKPEAVYIGHTAREQARQRRLQDIAACLAELDMTDSELEQESAELIADRRQAEREYREAPSDRPLLEAITQATGAGREAEQARRRWEQADARRVQAEAAVSDAREQMKRDATDLRLPIEAERLLEAEEFLEQLDRAQIQLGHAANEWRRAWPAHLEQHQREGEARIALDEVEHGVTLAMEQAEQARTRFETLRQSIGVKVDTLLDALRKARVELQQAETALGDAIERRSAIGEQRAVAENESKQKEEALVERSNLRAEAAERLHRFAVSGLLASALPDLNLPTQWSIDPVLNLARRIEQALSHVADDETAWSRVQKQIAEDLNELQRSLSALGHQAVSEPTDFGLTVTIQYQNHAERPDLVARVLAEDIAQRSELLSAKEREVLENHLQAEIASEIQHLIRAADDRVNMINEELYKRPTTTGVRYRLQWVPLTPEEGAPVGLEEARERLLNTSPDLWSAEERSMVGTMLQQQIAAERARADADSVGSSLIDQLARALDYRHWHRFRIQRQQDGSWRKLSGPASSGERALGLTVPLFAAIASFYGHGGSPLAPRLMLLDEAFAGIDDTARAHCMGLVREFDLDFVITSEREWACYAELPGVAICDLQRREGIDAVFVSRWRWDGRAKRQSHDPNRRFPTS</sequence>
<dbReference type="EMBL" id="JADIKJ010000002">
    <property type="protein sequence ID" value="MFK2899218.1"/>
    <property type="molecule type" value="Genomic_DNA"/>
</dbReference>
<evidence type="ECO:0000313" key="3">
    <source>
        <dbReference type="EMBL" id="MFK2899218.1"/>
    </source>
</evidence>
<gene>
    <name evidence="3" type="ORF">ISP15_02635</name>
</gene>
<feature type="coiled-coil region" evidence="1">
    <location>
        <begin position="247"/>
        <end position="274"/>
    </location>
</feature>
<dbReference type="Proteomes" id="UP001620461">
    <property type="component" value="Unassembled WGS sequence"/>
</dbReference>
<feature type="coiled-coil region" evidence="1">
    <location>
        <begin position="945"/>
        <end position="1008"/>
    </location>
</feature>
<dbReference type="SUPFAM" id="SSF52540">
    <property type="entry name" value="P-loop containing nucleoside triphosphate hydrolases"/>
    <property type="match status" value="1"/>
</dbReference>
<evidence type="ECO:0000256" key="2">
    <source>
        <dbReference type="SAM" id="MobiDB-lite"/>
    </source>
</evidence>